<gene>
    <name evidence="1" type="ORF">M2283_008902</name>
</gene>
<sequence length="87" mass="8601">MKRTPPLTAGRSVGPPVGVYATAPTAAAPTPHPGAAVRPMASVSCLTGCVGAPAAIRCGNKCGSDLSCWRTCAGISNTSCVASCLRN</sequence>
<proteinExistence type="predicted"/>
<dbReference type="RefSeq" id="WP_280882262.1">
    <property type="nucleotide sequence ID" value="NZ_JARXVH010000023.1"/>
</dbReference>
<organism evidence="1 2">
    <name type="scientific">Streptomyces pseudovenezuelae</name>
    <dbReference type="NCBI Taxonomy" id="67350"/>
    <lineage>
        <taxon>Bacteria</taxon>
        <taxon>Bacillati</taxon>
        <taxon>Actinomycetota</taxon>
        <taxon>Actinomycetes</taxon>
        <taxon>Kitasatosporales</taxon>
        <taxon>Streptomycetaceae</taxon>
        <taxon>Streptomyces</taxon>
        <taxon>Streptomyces aurantiacus group</taxon>
    </lineage>
</organism>
<evidence type="ECO:0000313" key="1">
    <source>
        <dbReference type="EMBL" id="MDH6221555.1"/>
    </source>
</evidence>
<evidence type="ECO:0000313" key="2">
    <source>
        <dbReference type="Proteomes" id="UP001160499"/>
    </source>
</evidence>
<dbReference type="Proteomes" id="UP001160499">
    <property type="component" value="Unassembled WGS sequence"/>
</dbReference>
<protein>
    <submittedName>
        <fullName evidence="1">Uncharacterized protein</fullName>
    </submittedName>
</protein>
<keyword evidence="2" id="KW-1185">Reference proteome</keyword>
<name>A0ABT6LZ29_9ACTN</name>
<comment type="caution">
    <text evidence="1">The sequence shown here is derived from an EMBL/GenBank/DDBJ whole genome shotgun (WGS) entry which is preliminary data.</text>
</comment>
<accession>A0ABT6LZ29</accession>
<dbReference type="EMBL" id="JARXVH010000023">
    <property type="protein sequence ID" value="MDH6221555.1"/>
    <property type="molecule type" value="Genomic_DNA"/>
</dbReference>
<reference evidence="1 2" key="1">
    <citation type="submission" date="2023-04" db="EMBL/GenBank/DDBJ databases">
        <title>Forest soil microbial communities from Buena Vista Peninsula, Colon Province, Panama.</title>
        <authorList>
            <person name="Bouskill N."/>
        </authorList>
    </citation>
    <scope>NUCLEOTIDE SEQUENCE [LARGE SCALE GENOMIC DNA]</scope>
    <source>
        <strain evidence="1 2">GGS1</strain>
    </source>
</reference>